<organism evidence="2">
    <name type="scientific">uncultured organism</name>
    <dbReference type="NCBI Taxonomy" id="155900"/>
    <lineage>
        <taxon>unclassified sequences</taxon>
        <taxon>environmental samples</taxon>
    </lineage>
</organism>
<evidence type="ECO:0000313" key="2">
    <source>
        <dbReference type="EMBL" id="QEA04422.1"/>
    </source>
</evidence>
<feature type="transmembrane region" description="Helical" evidence="1">
    <location>
        <begin position="85"/>
        <end position="102"/>
    </location>
</feature>
<evidence type="ECO:0000256" key="1">
    <source>
        <dbReference type="SAM" id="Phobius"/>
    </source>
</evidence>
<dbReference type="EMBL" id="MN079083">
    <property type="protein sequence ID" value="QEA04422.1"/>
    <property type="molecule type" value="Genomic_DNA"/>
</dbReference>
<reference evidence="2" key="1">
    <citation type="submission" date="2019-06" db="EMBL/GenBank/DDBJ databases">
        <authorList>
            <person name="Murdoch R.W."/>
            <person name="Fathepure B."/>
        </authorList>
    </citation>
    <scope>NUCLEOTIDE SEQUENCE</scope>
</reference>
<keyword evidence="1" id="KW-0472">Membrane</keyword>
<proteinExistence type="predicted"/>
<keyword evidence="1" id="KW-1133">Transmembrane helix</keyword>
<dbReference type="AlphaFoldDB" id="A0A5B8RAJ7"/>
<protein>
    <recommendedName>
        <fullName evidence="3">TM2 domain-containing protein</fullName>
    </recommendedName>
</protein>
<feature type="transmembrane region" description="Helical" evidence="1">
    <location>
        <begin position="61"/>
        <end position="79"/>
    </location>
</feature>
<name>A0A5B8RAJ7_9ZZZZ</name>
<keyword evidence="1" id="KW-0812">Transmembrane</keyword>
<evidence type="ECO:0008006" key="3">
    <source>
        <dbReference type="Google" id="ProtNLM"/>
    </source>
</evidence>
<gene>
    <name evidence="2" type="ORF">KBTEX_00730</name>
</gene>
<sequence length="126" mass="14831">MSKEAVQEREESIRRLVRELPDDKRLRYFREVERKIKDPDTYATLNFIFFAGLHHFYLGKWLYGIINMAVFWVGVAMLFTDHVGLGVLVLIGVSVLELCELFRSQVIVQKYNNQVMERVYNSVSRA</sequence>
<accession>A0A5B8RAJ7</accession>